<protein>
    <submittedName>
        <fullName evidence="2">Uncharacterized protein</fullName>
    </submittedName>
</protein>
<dbReference type="GeneID" id="63773944"/>
<organism evidence="2 3">
    <name type="scientific">Pseudomassariella vexata</name>
    <dbReference type="NCBI Taxonomy" id="1141098"/>
    <lineage>
        <taxon>Eukaryota</taxon>
        <taxon>Fungi</taxon>
        <taxon>Dikarya</taxon>
        <taxon>Ascomycota</taxon>
        <taxon>Pezizomycotina</taxon>
        <taxon>Sordariomycetes</taxon>
        <taxon>Xylariomycetidae</taxon>
        <taxon>Amphisphaeriales</taxon>
        <taxon>Pseudomassariaceae</taxon>
        <taxon>Pseudomassariella</taxon>
    </lineage>
</organism>
<sequence>MCDYTELQYGCDHSRYRVQRWCPLYEKTHKPCRPNVTKREYCFILIANLLTRPLADCRPSSPPPWEHMIRRSNSKRAPYV</sequence>
<keyword evidence="3" id="KW-1185">Reference proteome</keyword>
<dbReference type="EMBL" id="MCFJ01000016">
    <property type="protein sequence ID" value="ORY58492.1"/>
    <property type="molecule type" value="Genomic_DNA"/>
</dbReference>
<accession>A0A1Y2DGW5</accession>
<dbReference type="RefSeq" id="XP_040711409.1">
    <property type="nucleotide sequence ID" value="XM_040857732.1"/>
</dbReference>
<dbReference type="OrthoDB" id="3700495at2759"/>
<evidence type="ECO:0000256" key="1">
    <source>
        <dbReference type="SAM" id="MobiDB-lite"/>
    </source>
</evidence>
<proteinExistence type="predicted"/>
<evidence type="ECO:0000313" key="2">
    <source>
        <dbReference type="EMBL" id="ORY58492.1"/>
    </source>
</evidence>
<reference evidence="2 3" key="1">
    <citation type="submission" date="2016-07" db="EMBL/GenBank/DDBJ databases">
        <title>Pervasive Adenine N6-methylation of Active Genes in Fungi.</title>
        <authorList>
            <consortium name="DOE Joint Genome Institute"/>
            <person name="Mondo S.J."/>
            <person name="Dannebaum R.O."/>
            <person name="Kuo R.C."/>
            <person name="Labutti K."/>
            <person name="Haridas S."/>
            <person name="Kuo A."/>
            <person name="Salamov A."/>
            <person name="Ahrendt S.R."/>
            <person name="Lipzen A."/>
            <person name="Sullivan W."/>
            <person name="Andreopoulos W.B."/>
            <person name="Clum A."/>
            <person name="Lindquist E."/>
            <person name="Daum C."/>
            <person name="Ramamoorthy G.K."/>
            <person name="Gryganskyi A."/>
            <person name="Culley D."/>
            <person name="Magnuson J.K."/>
            <person name="James T.Y."/>
            <person name="O'Malley M.A."/>
            <person name="Stajich J.E."/>
            <person name="Spatafora J.W."/>
            <person name="Visel A."/>
            <person name="Grigoriev I.V."/>
        </authorList>
    </citation>
    <scope>NUCLEOTIDE SEQUENCE [LARGE SCALE GENOMIC DNA]</scope>
    <source>
        <strain evidence="2 3">CBS 129021</strain>
    </source>
</reference>
<evidence type="ECO:0000313" key="3">
    <source>
        <dbReference type="Proteomes" id="UP000193689"/>
    </source>
</evidence>
<dbReference type="Proteomes" id="UP000193689">
    <property type="component" value="Unassembled WGS sequence"/>
</dbReference>
<dbReference type="AlphaFoldDB" id="A0A1Y2DGW5"/>
<comment type="caution">
    <text evidence="2">The sequence shown here is derived from an EMBL/GenBank/DDBJ whole genome shotgun (WGS) entry which is preliminary data.</text>
</comment>
<gene>
    <name evidence="2" type="ORF">BCR38DRAFT_400228</name>
</gene>
<name>A0A1Y2DGW5_9PEZI</name>
<dbReference type="InParanoid" id="A0A1Y2DGW5"/>
<feature type="region of interest" description="Disordered" evidence="1">
    <location>
        <begin position="60"/>
        <end position="80"/>
    </location>
</feature>